<comment type="caution">
    <text evidence="1">The sequence shown here is derived from an EMBL/GenBank/DDBJ whole genome shotgun (WGS) entry which is preliminary data.</text>
</comment>
<dbReference type="EMBL" id="JAACNO010002302">
    <property type="protein sequence ID" value="KAF4134292.1"/>
    <property type="molecule type" value="Genomic_DNA"/>
</dbReference>
<dbReference type="AlphaFoldDB" id="A0A8S9U3S0"/>
<organism evidence="1 2">
    <name type="scientific">Phytophthora infestans</name>
    <name type="common">Potato late blight agent</name>
    <name type="synonym">Botrytis infestans</name>
    <dbReference type="NCBI Taxonomy" id="4787"/>
    <lineage>
        <taxon>Eukaryota</taxon>
        <taxon>Sar</taxon>
        <taxon>Stramenopiles</taxon>
        <taxon>Oomycota</taxon>
        <taxon>Peronosporomycetes</taxon>
        <taxon>Peronosporales</taxon>
        <taxon>Peronosporaceae</taxon>
        <taxon>Phytophthora</taxon>
    </lineage>
</organism>
<dbReference type="Proteomes" id="UP000704712">
    <property type="component" value="Unassembled WGS sequence"/>
</dbReference>
<name>A0A8S9U3S0_PHYIN</name>
<gene>
    <name evidence="1" type="ORF">GN958_ATG16520</name>
</gene>
<sequence>MPLVPISSMEFVFATNEAESTSAAKSSLLSLVSLLAYGIRFATNGAESTSPAMIRVQKKMSAITRSGLTGAVYLATFAPQTSGVASKARPCRSCLCSPMGFVFATNGAESTSAAMFRFRTKLFPVTRSGLTGAV</sequence>
<evidence type="ECO:0000313" key="2">
    <source>
        <dbReference type="Proteomes" id="UP000704712"/>
    </source>
</evidence>
<reference evidence="1" key="1">
    <citation type="submission" date="2020-03" db="EMBL/GenBank/DDBJ databases">
        <title>Hybrid Assembly of Korean Phytophthora infestans isolates.</title>
        <authorList>
            <person name="Prokchorchik M."/>
            <person name="Lee Y."/>
            <person name="Seo J."/>
            <person name="Cho J.-H."/>
            <person name="Park Y.-E."/>
            <person name="Jang D.-C."/>
            <person name="Im J.-S."/>
            <person name="Choi J.-G."/>
            <person name="Park H.-J."/>
            <person name="Lee G.-B."/>
            <person name="Lee Y.-G."/>
            <person name="Hong S.-Y."/>
            <person name="Cho K."/>
            <person name="Sohn K.H."/>
        </authorList>
    </citation>
    <scope>NUCLEOTIDE SEQUENCE</scope>
    <source>
        <strain evidence="1">KR_2_A2</strain>
    </source>
</reference>
<proteinExistence type="predicted"/>
<accession>A0A8S9U3S0</accession>
<evidence type="ECO:0000313" key="1">
    <source>
        <dbReference type="EMBL" id="KAF4134292.1"/>
    </source>
</evidence>
<protein>
    <submittedName>
        <fullName evidence="1">Uncharacterized protein</fullName>
    </submittedName>
</protein>